<dbReference type="PANTHER" id="PTHR16222">
    <property type="entry name" value="ADP-RIBOSYLGLYCOHYDROLASE"/>
    <property type="match status" value="1"/>
</dbReference>
<feature type="region of interest" description="Disordered" evidence="1">
    <location>
        <begin position="868"/>
        <end position="918"/>
    </location>
</feature>
<feature type="compositionally biased region" description="Basic and acidic residues" evidence="1">
    <location>
        <begin position="948"/>
        <end position="962"/>
    </location>
</feature>
<accession>A0A8D0VEL0</accession>
<feature type="region of interest" description="Disordered" evidence="1">
    <location>
        <begin position="278"/>
        <end position="330"/>
    </location>
</feature>
<feature type="compositionally biased region" description="Basic and acidic residues" evidence="1">
    <location>
        <begin position="1091"/>
        <end position="1105"/>
    </location>
</feature>
<feature type="region of interest" description="Disordered" evidence="1">
    <location>
        <begin position="516"/>
        <end position="548"/>
    </location>
</feature>
<protein>
    <submittedName>
        <fullName evidence="2">Uncharacterized protein</fullName>
    </submittedName>
</protein>
<feature type="region of interest" description="Disordered" evidence="1">
    <location>
        <begin position="948"/>
        <end position="1482"/>
    </location>
</feature>
<dbReference type="PANTHER" id="PTHR16222:SF23">
    <property type="entry name" value="INACTIVE ADP-RIBOSYLTRANSFERASE ARH2"/>
    <property type="match status" value="1"/>
</dbReference>
<dbReference type="InterPro" id="IPR050792">
    <property type="entry name" value="ADP-ribosylglycohydrolase"/>
</dbReference>
<feature type="compositionally biased region" description="Low complexity" evidence="1">
    <location>
        <begin position="1067"/>
        <end position="1077"/>
    </location>
</feature>
<evidence type="ECO:0000313" key="3">
    <source>
        <dbReference type="Proteomes" id="UP000694570"/>
    </source>
</evidence>
<feature type="region of interest" description="Disordered" evidence="1">
    <location>
        <begin position="121"/>
        <end position="143"/>
    </location>
</feature>
<proteinExistence type="predicted"/>
<feature type="compositionally biased region" description="Low complexity" evidence="1">
    <location>
        <begin position="364"/>
        <end position="374"/>
    </location>
</feature>
<feature type="compositionally biased region" description="Basic and acidic residues" evidence="1">
    <location>
        <begin position="280"/>
        <end position="290"/>
    </location>
</feature>
<sequence>MCSGTPPIDVQALKKKVSRVTCDPGVQAILSNLLLYVTDHEVGPQGPPPAAGSRASHAPEPQDTQRRPTRFQLLQAKFMGSGREPRLKRTREVGRLIFKDKQGPGKGLVTATIHKLLEKAGAGAEGPAQGREREKARPPAGRSSVKNILKAFLAAEEKEAQEKPLSELPKAAKGLLPKVGGRRSLALTKLREKFEQSGGLCAEAAVLPLRLDQRKKKHLPQKQLHRPELRVLRTATWASTCVRAPPARFLACSAEPVLPCSIATVVCGPRSWLSRGARVTHRDVGQEPRGEAGTSLHTGAMAPSGTQVPGWGQPPQPPAPRTTAPRDSLDTVFPSSGPEFILRAAPSPASPRDEALRGCEPVTAPLGPASPGCAGAAGGKRTGDAPGARGAGLGPWPGLVGEGAGAAPDVILRACCSEDETDGATADTEPEPLFAIQENLPEETAPGQIPPLAVPAAQAARRTQPAMEPPQVTVRLPVVHTMPPPPTTPQRANGPHDHRDQGWCLGGEGVCGDTGVPPPTTAGPTQQGLWPEPTPVPPRGAAHGGPGIPKVVVPKAGVSEAGVLKAGVPKAGVLKAGVPKASVSEAGVPKASVSEAGVPKVGVPKASVCEESVPKAGILKADVPKAGVLKASVSEAGVSEVSVPKAGVSVEGVPKAGVPEAGVLKAGVPKAGISEAGVPKASVSEAGVLKAGVPKASVSEAGVPKAGVSEASVPKAGVPKVGVSEAGVSKAGVPRVGASEAGVSKAGVPKASISKAGVPKAGVSEVGASKASISEAGVPKTSISKAGVPKAGVPKASVSEAGVPKAGVSEAGVSKASISEAGVLKAGVPKTNLSKAGVSEAGVPKAGVPKADISEAGVPKARVSEAGVPKAGVPKTNLSKAGVSEAGVPKTAVPEAVPPGKPQRCGPGGQETKGSPGVSLKLQKHEDIWGQDASQLSSDAWLPERLDRWARDAHTPPHHSEPSESQQRGLASCAPGCQQAPVPEAPSREHQTDIPTWPASPAKGRMKPEGLASADKSPLLEQGRHRGPLSSPESTRPLLAAEGSASHDLGENRVTSLNELPKPSVRAPGQAAAAKAPQGPPAPATGNTLRPQDRAAEERASRQEVGRGVQPPGPALVAKEPAGLPRGHPTCRASGSLPSPRQEALGAPGLPVEPPVPASGEWAAGKTKGPTGGGTVGAMKWSPSGGSPEPPTPARDGPAPQGGHAWGARPRPLENQQAEGGARPLSAEQPPLGAGPSRQPPPMCTAAGGQRVDGAAQEHPDLRAPGEVTAGHRQLPGADLGSRGSPRGREQGGRGPVSLDSPGRRGEAAWRQKAGWGGAEGAASRALDEAAAPEEATSLHTGKGPERPAGQRGRGTEGPPRGQGHWGQAAVSQAPPLSGSPAGWAQAPPSRVVPLDLAQPTGGSAEVAPAIGKSGVSQRPDPRGGQCGPGKPRGKGESLTAPSPQPGQGPTAPLTPAQERPPDPARAGTGTRGRGHGARAAHLAKYRAQSFSDQRSFELSFRPMVIRANDTFALPK</sequence>
<feature type="compositionally biased region" description="Basic residues" evidence="1">
    <location>
        <begin position="1473"/>
        <end position="1482"/>
    </location>
</feature>
<organism evidence="2 3">
    <name type="scientific">Sus scrofa</name>
    <name type="common">Pig</name>
    <dbReference type="NCBI Taxonomy" id="9823"/>
    <lineage>
        <taxon>Eukaryota</taxon>
        <taxon>Metazoa</taxon>
        <taxon>Chordata</taxon>
        <taxon>Craniata</taxon>
        <taxon>Vertebrata</taxon>
        <taxon>Euteleostomi</taxon>
        <taxon>Mammalia</taxon>
        <taxon>Eutheria</taxon>
        <taxon>Laurasiatheria</taxon>
        <taxon>Artiodactyla</taxon>
        <taxon>Suina</taxon>
        <taxon>Suidae</taxon>
        <taxon>Sus</taxon>
    </lineage>
</organism>
<dbReference type="Proteomes" id="UP000694570">
    <property type="component" value="Unplaced"/>
</dbReference>
<feature type="region of interest" description="Disordered" evidence="1">
    <location>
        <begin position="40"/>
        <end position="68"/>
    </location>
</feature>
<reference evidence="2" key="1">
    <citation type="submission" date="2025-08" db="UniProtKB">
        <authorList>
            <consortium name="Ensembl"/>
        </authorList>
    </citation>
    <scope>IDENTIFICATION</scope>
</reference>
<dbReference type="Ensembl" id="ENSSSCT00030010721.1">
    <property type="protein sequence ID" value="ENSSSCP00030004657.1"/>
    <property type="gene ID" value="ENSSSCG00030007960.1"/>
</dbReference>
<evidence type="ECO:0000256" key="1">
    <source>
        <dbReference type="SAM" id="MobiDB-lite"/>
    </source>
</evidence>
<name>A0A8D0VEL0_PIG</name>
<feature type="compositionally biased region" description="Low complexity" evidence="1">
    <location>
        <begin position="1177"/>
        <end position="1187"/>
    </location>
</feature>
<feature type="region of interest" description="Disordered" evidence="1">
    <location>
        <begin position="342"/>
        <end position="391"/>
    </location>
</feature>
<evidence type="ECO:0000313" key="2">
    <source>
        <dbReference type="Ensembl" id="ENSSSCP00030004657.1"/>
    </source>
</evidence>